<keyword evidence="2" id="KW-1185">Reference proteome</keyword>
<reference evidence="1 2" key="1">
    <citation type="journal article" date="2017" name="G3 (Bethesda)">
        <title>The Physical Genome Mapping of Anopheles albimanus Corrected Scaffold Misassemblies and Identified Interarm Rearrangements in Genus Anopheles.</title>
        <authorList>
            <person name="Artemov G.N."/>
            <person name="Peery A.N."/>
            <person name="Jiang X."/>
            <person name="Tu Z."/>
            <person name="Stegniy V.N."/>
            <person name="Sharakhova M.V."/>
            <person name="Sharakhov I.V."/>
        </authorList>
    </citation>
    <scope>NUCLEOTIDE SEQUENCE [LARGE SCALE GENOMIC DNA]</scope>
    <source>
        <strain evidence="1 2">ALBI9_A</strain>
    </source>
</reference>
<name>A0A182FXF6_ANOAL</name>
<evidence type="ECO:0000313" key="1">
    <source>
        <dbReference type="EnsemblMetazoa" id="AALB014327-PA"/>
    </source>
</evidence>
<dbReference type="AlphaFoldDB" id="A0A182FXF6"/>
<evidence type="ECO:0000313" key="2">
    <source>
        <dbReference type="Proteomes" id="UP000069272"/>
    </source>
</evidence>
<organism evidence="1 2">
    <name type="scientific">Anopheles albimanus</name>
    <name type="common">New world malaria mosquito</name>
    <dbReference type="NCBI Taxonomy" id="7167"/>
    <lineage>
        <taxon>Eukaryota</taxon>
        <taxon>Metazoa</taxon>
        <taxon>Ecdysozoa</taxon>
        <taxon>Arthropoda</taxon>
        <taxon>Hexapoda</taxon>
        <taxon>Insecta</taxon>
        <taxon>Pterygota</taxon>
        <taxon>Neoptera</taxon>
        <taxon>Endopterygota</taxon>
        <taxon>Diptera</taxon>
        <taxon>Nematocera</taxon>
        <taxon>Culicoidea</taxon>
        <taxon>Culicidae</taxon>
        <taxon>Anophelinae</taxon>
        <taxon>Anopheles</taxon>
    </lineage>
</organism>
<dbReference type="VEuPathDB" id="VectorBase:AALB014327"/>
<accession>A0A182FXF6</accession>
<reference evidence="1" key="2">
    <citation type="submission" date="2022-08" db="UniProtKB">
        <authorList>
            <consortium name="EnsemblMetazoa"/>
        </authorList>
    </citation>
    <scope>IDENTIFICATION</scope>
    <source>
        <strain evidence="1">STECLA/ALBI9_A</strain>
    </source>
</reference>
<sequence length="41" mass="4505">STSGDRLYPINLPSFRLFVLSVLLNHVAKTLASGRPSCSRM</sequence>
<dbReference type="Proteomes" id="UP000069272">
    <property type="component" value="Chromosome X"/>
</dbReference>
<proteinExistence type="predicted"/>
<protein>
    <submittedName>
        <fullName evidence="1">Uncharacterized protein</fullName>
    </submittedName>
</protein>
<dbReference type="EnsemblMetazoa" id="AALB014327-RA">
    <property type="protein sequence ID" value="AALB014327-PA"/>
    <property type="gene ID" value="AALB014327"/>
</dbReference>